<feature type="compositionally biased region" description="Basic and acidic residues" evidence="1">
    <location>
        <begin position="205"/>
        <end position="248"/>
    </location>
</feature>
<dbReference type="EMBL" id="CAJDYZ010011828">
    <property type="protein sequence ID" value="CAD1480113.1"/>
    <property type="molecule type" value="Genomic_DNA"/>
</dbReference>
<feature type="compositionally biased region" description="Basic and acidic residues" evidence="1">
    <location>
        <begin position="137"/>
        <end position="150"/>
    </location>
</feature>
<name>A0A6V7HHJ5_9HYME</name>
<dbReference type="Proteomes" id="UP000752696">
    <property type="component" value="Unassembled WGS sequence"/>
</dbReference>
<feature type="compositionally biased region" description="Low complexity" evidence="1">
    <location>
        <begin position="462"/>
        <end position="481"/>
    </location>
</feature>
<comment type="caution">
    <text evidence="2">The sequence shown here is derived from an EMBL/GenBank/DDBJ whole genome shotgun (WGS) entry which is preliminary data.</text>
</comment>
<dbReference type="AlphaFoldDB" id="A0A6V7HHJ5"/>
<feature type="non-terminal residue" evidence="2">
    <location>
        <position position="1"/>
    </location>
</feature>
<feature type="non-terminal residue" evidence="2">
    <location>
        <position position="530"/>
    </location>
</feature>
<protein>
    <submittedName>
        <fullName evidence="2">Uncharacterized protein</fullName>
    </submittedName>
</protein>
<feature type="compositionally biased region" description="Basic and acidic residues" evidence="1">
    <location>
        <begin position="41"/>
        <end position="65"/>
    </location>
</feature>
<feature type="region of interest" description="Disordered" evidence="1">
    <location>
        <begin position="385"/>
        <end position="437"/>
    </location>
</feature>
<feature type="compositionally biased region" description="Low complexity" evidence="1">
    <location>
        <begin position="424"/>
        <end position="437"/>
    </location>
</feature>
<dbReference type="OrthoDB" id="7635598at2759"/>
<sequence length="530" mass="55901">NVNITSHERSRIIIQGAVELTKRSIVVSEKNSARNSRRRRVSEGASRDKDGESNLSTRQEDRENKGPTSGRPSNRIPRTVLEEANSASSSAAKLRKRGTAVKSPVESASQRPVRRRPRLGCQGARTEAEEELVVDVKSAEKEERLNGGRPEEEEDRANGDENEDRESCDPLTKRLRTSPVGRKLRSERKGGKLSEQADIEGTEEQGDRKEKSAESEGAGSEKLEENEASQSRERDREPEPPPPDKVDPGGDTVLLQQSTNGSDRTEERFGGTKADARERRCKEQQPQVLVNGSVLDSSPLSVVDKAASVLLGTEDSVGSVSGARAASVESVVELLESSSQDSGSVLERLSPLMEAGAGIPGSGVLAGVPTAVGIRAVGAAAGSGAASAAYGDSGSDSGVSSLRSAGSGDERSGSRSSALSIDETTSSSTPTAATTPARVWHVQSVQHTSLLMAHPQPPPSAGPSSAAAAAAATAPPVGYQSPAPPPPGHHHPAVASEMLWRSQRYPPLPHSLLGPAQPTTEEIVERERIL</sequence>
<evidence type="ECO:0000256" key="1">
    <source>
        <dbReference type="SAM" id="MobiDB-lite"/>
    </source>
</evidence>
<evidence type="ECO:0000313" key="3">
    <source>
        <dbReference type="Proteomes" id="UP000752696"/>
    </source>
</evidence>
<feature type="compositionally biased region" description="Basic and acidic residues" evidence="1">
    <location>
        <begin position="263"/>
        <end position="283"/>
    </location>
</feature>
<proteinExistence type="predicted"/>
<gene>
    <name evidence="2" type="ORF">MHI_LOCUS897283</name>
</gene>
<evidence type="ECO:0000313" key="2">
    <source>
        <dbReference type="EMBL" id="CAD1480113.1"/>
    </source>
</evidence>
<feature type="region of interest" description="Disordered" evidence="1">
    <location>
        <begin position="452"/>
        <end position="530"/>
    </location>
</feature>
<organism evidence="2 3">
    <name type="scientific">Heterotrigona itama</name>
    <dbReference type="NCBI Taxonomy" id="395501"/>
    <lineage>
        <taxon>Eukaryota</taxon>
        <taxon>Metazoa</taxon>
        <taxon>Ecdysozoa</taxon>
        <taxon>Arthropoda</taxon>
        <taxon>Hexapoda</taxon>
        <taxon>Insecta</taxon>
        <taxon>Pterygota</taxon>
        <taxon>Neoptera</taxon>
        <taxon>Endopterygota</taxon>
        <taxon>Hymenoptera</taxon>
        <taxon>Apocrita</taxon>
        <taxon>Aculeata</taxon>
        <taxon>Apoidea</taxon>
        <taxon>Anthophila</taxon>
        <taxon>Apidae</taxon>
        <taxon>Heterotrigona</taxon>
    </lineage>
</organism>
<accession>A0A6V7HHJ5</accession>
<feature type="compositionally biased region" description="Low complexity" evidence="1">
    <location>
        <begin position="385"/>
        <end position="407"/>
    </location>
</feature>
<feature type="region of interest" description="Disordered" evidence="1">
    <location>
        <begin position="28"/>
        <end position="285"/>
    </location>
</feature>
<reference evidence="2" key="1">
    <citation type="submission" date="2020-07" db="EMBL/GenBank/DDBJ databases">
        <authorList>
            <person name="Nazaruddin N."/>
        </authorList>
    </citation>
    <scope>NUCLEOTIDE SEQUENCE</scope>
</reference>
<keyword evidence="3" id="KW-1185">Reference proteome</keyword>
<feature type="compositionally biased region" description="Acidic residues" evidence="1">
    <location>
        <begin position="151"/>
        <end position="164"/>
    </location>
</feature>